<evidence type="ECO:0000256" key="1">
    <source>
        <dbReference type="SAM" id="MobiDB-lite"/>
    </source>
</evidence>
<sequence length="140" mass="15954">MKLAMRSRRAVTVRSTMSRSPWTEEMHSSFLNWMEDSFVLGSLLGLTAPEHERCACSSWPRFPDFSFSDSHTVSHHPFPVLGNANHGGGGNRGRKRPVCDDDEAQDQSLERREMKQMDWVGEGRGEVYVDLVLSFLTHKE</sequence>
<evidence type="ECO:0000313" key="3">
    <source>
        <dbReference type="RefSeq" id="XP_039135218.1"/>
    </source>
</evidence>
<gene>
    <name evidence="3" type="primary">LOC120272459</name>
</gene>
<keyword evidence="2" id="KW-1185">Reference proteome</keyword>
<evidence type="ECO:0000313" key="2">
    <source>
        <dbReference type="Proteomes" id="UP001515500"/>
    </source>
</evidence>
<organism evidence="2 3">
    <name type="scientific">Dioscorea cayennensis subsp. rotundata</name>
    <name type="common">White Guinea yam</name>
    <name type="synonym">Dioscorea rotundata</name>
    <dbReference type="NCBI Taxonomy" id="55577"/>
    <lineage>
        <taxon>Eukaryota</taxon>
        <taxon>Viridiplantae</taxon>
        <taxon>Streptophyta</taxon>
        <taxon>Embryophyta</taxon>
        <taxon>Tracheophyta</taxon>
        <taxon>Spermatophyta</taxon>
        <taxon>Magnoliopsida</taxon>
        <taxon>Liliopsida</taxon>
        <taxon>Dioscoreales</taxon>
        <taxon>Dioscoreaceae</taxon>
        <taxon>Dioscorea</taxon>
    </lineage>
</organism>
<feature type="region of interest" description="Disordered" evidence="1">
    <location>
        <begin position="78"/>
        <end position="106"/>
    </location>
</feature>
<dbReference type="GeneID" id="120272459"/>
<proteinExistence type="predicted"/>
<dbReference type="AlphaFoldDB" id="A0AB40C622"/>
<dbReference type="RefSeq" id="XP_039135218.1">
    <property type="nucleotide sequence ID" value="XM_039279284.1"/>
</dbReference>
<dbReference type="Proteomes" id="UP001515500">
    <property type="component" value="Chromosome 11"/>
</dbReference>
<reference evidence="3" key="1">
    <citation type="submission" date="2025-08" db="UniProtKB">
        <authorList>
            <consortium name="RefSeq"/>
        </authorList>
    </citation>
    <scope>IDENTIFICATION</scope>
</reference>
<protein>
    <submittedName>
        <fullName evidence="3">Uncharacterized protein LOC120272459 isoform X1</fullName>
    </submittedName>
</protein>
<accession>A0AB40C622</accession>
<name>A0AB40C622_DIOCR</name>